<proteinExistence type="predicted"/>
<dbReference type="EMBL" id="BMCI01000010">
    <property type="protein sequence ID" value="GGC72438.1"/>
    <property type="molecule type" value="Genomic_DNA"/>
</dbReference>
<name>A0A830EBH6_9EURY</name>
<sequence length="93" mass="10885">MTLYEEGDRLVEESWDEEQMGVRVERCVRKHPNGDMKRIRVFRKENVRFATLDGDGEAVSERHRELTNLSPKAATEVLFGLAEAFGYRLEEKR</sequence>
<protein>
    <submittedName>
        <fullName evidence="1">Uncharacterized protein</fullName>
    </submittedName>
</protein>
<dbReference type="Proteomes" id="UP000646833">
    <property type="component" value="Unassembled WGS sequence"/>
</dbReference>
<accession>A0A830EBH6</accession>
<evidence type="ECO:0000313" key="1">
    <source>
        <dbReference type="EMBL" id="GGC72438.1"/>
    </source>
</evidence>
<dbReference type="RefSeq" id="WP_007274010.1">
    <property type="nucleotide sequence ID" value="NZ_BMCI01000010.1"/>
</dbReference>
<reference evidence="1" key="1">
    <citation type="journal article" date="2014" name="Int. J. Syst. Evol. Microbiol.">
        <title>Complete genome sequence of Corynebacterium casei LMG S-19264T (=DSM 44701T), isolated from a smear-ripened cheese.</title>
        <authorList>
            <consortium name="US DOE Joint Genome Institute (JGI-PGF)"/>
            <person name="Walter F."/>
            <person name="Albersmeier A."/>
            <person name="Kalinowski J."/>
            <person name="Ruckert C."/>
        </authorList>
    </citation>
    <scope>NUCLEOTIDE SEQUENCE</scope>
    <source>
        <strain evidence="1">CCM 7217</strain>
    </source>
</reference>
<evidence type="ECO:0000313" key="2">
    <source>
        <dbReference type="Proteomes" id="UP000646833"/>
    </source>
</evidence>
<comment type="caution">
    <text evidence="1">The sequence shown here is derived from an EMBL/GenBank/DDBJ whole genome shotgun (WGS) entry which is preliminary data.</text>
</comment>
<gene>
    <name evidence="1" type="ORF">GCM10007209_37950</name>
</gene>
<reference evidence="1" key="2">
    <citation type="submission" date="2020-09" db="EMBL/GenBank/DDBJ databases">
        <authorList>
            <person name="Sun Q."/>
            <person name="Sedlacek I."/>
        </authorList>
    </citation>
    <scope>NUCLEOTIDE SEQUENCE</scope>
    <source>
        <strain evidence="1">CCM 7217</strain>
    </source>
</reference>
<organism evidence="1 2">
    <name type="scientific">Haloferax sulfurifontis</name>
    <dbReference type="NCBI Taxonomy" id="255616"/>
    <lineage>
        <taxon>Archaea</taxon>
        <taxon>Methanobacteriati</taxon>
        <taxon>Methanobacteriota</taxon>
        <taxon>Stenosarchaea group</taxon>
        <taxon>Halobacteria</taxon>
        <taxon>Halobacteriales</taxon>
        <taxon>Haloferacaceae</taxon>
        <taxon>Haloferax</taxon>
    </lineage>
</organism>
<dbReference type="AlphaFoldDB" id="A0A830EBH6"/>